<dbReference type="CDD" id="cd19423">
    <property type="entry name" value="lipocalin_LTBP1-like"/>
    <property type="match status" value="1"/>
</dbReference>
<keyword evidence="2" id="KW-0964">Secreted</keyword>
<comment type="subcellular location">
    <subcellularLocation>
        <location evidence="1">Secreted</location>
    </subcellularLocation>
</comment>
<comment type="similarity">
    <text evidence="4">Belongs to the calycin superfamily. Triabin family.</text>
</comment>
<evidence type="ECO:0000256" key="1">
    <source>
        <dbReference type="ARBA" id="ARBA00004613"/>
    </source>
</evidence>
<reference evidence="6" key="1">
    <citation type="journal article" date="2018" name="PLoS Negl. Trop. Dis.">
        <title>An insight into the salivary gland and fat body transcriptome of Panstrongylus lignarius (Hemiptera: Heteroptera), the main vector of Chagas disease in Peru.</title>
        <authorList>
            <person name="Nevoa J.C."/>
            <person name="Mendes M.T."/>
            <person name="da Silva M.V."/>
            <person name="Soares S.C."/>
            <person name="Oliveira C.J.F."/>
            <person name="Ribeiro J.M.C."/>
        </authorList>
    </citation>
    <scope>NUCLEOTIDE SEQUENCE</scope>
</reference>
<evidence type="ECO:0000256" key="2">
    <source>
        <dbReference type="ARBA" id="ARBA00022525"/>
    </source>
</evidence>
<protein>
    <submittedName>
        <fullName evidence="6">Putative triabin</fullName>
    </submittedName>
</protein>
<name>A0A224XZV7_9HEMI</name>
<dbReference type="InterPro" id="IPR005657">
    <property type="entry name" value="Triabi/Procalin"/>
</dbReference>
<evidence type="ECO:0000313" key="6">
    <source>
        <dbReference type="EMBL" id="JAW13639.1"/>
    </source>
</evidence>
<dbReference type="InterPro" id="IPR012674">
    <property type="entry name" value="Calycin"/>
</dbReference>
<feature type="chain" id="PRO_5012081599" evidence="5">
    <location>
        <begin position="19"/>
        <end position="167"/>
    </location>
</feature>
<evidence type="ECO:0000256" key="5">
    <source>
        <dbReference type="SAM" id="SignalP"/>
    </source>
</evidence>
<sequence length="167" mass="18775">MKIIIAVIIFGILTLASSATNKCSKDKAMDGFDPAKFFNGTWYVVEEMNATSPVVCQVLKTEGVEGFSYLVESGYNYNNEQEKYECNGKKGEKKDQFVYRCKSNKNGCENKNFDVDFAVLDTDYEDYGLVSRCRFASGTTKDDILVIQRTKPDGFADDAEKICHNSK</sequence>
<evidence type="ECO:0000256" key="3">
    <source>
        <dbReference type="ARBA" id="ARBA00022729"/>
    </source>
</evidence>
<keyword evidence="3 5" id="KW-0732">Signal</keyword>
<feature type="signal peptide" evidence="5">
    <location>
        <begin position="1"/>
        <end position="18"/>
    </location>
</feature>
<dbReference type="EMBL" id="GFTR01002787">
    <property type="protein sequence ID" value="JAW13639.1"/>
    <property type="molecule type" value="Transcribed_RNA"/>
</dbReference>
<dbReference type="GO" id="GO:0030682">
    <property type="term" value="P:symbiont-mediated perturbation of host defenses"/>
    <property type="evidence" value="ECO:0007669"/>
    <property type="project" value="InterPro"/>
</dbReference>
<dbReference type="AlphaFoldDB" id="A0A224XZV7"/>
<proteinExistence type="inferred from homology"/>
<dbReference type="Pfam" id="PF03973">
    <property type="entry name" value="Triabin"/>
    <property type="match status" value="1"/>
</dbReference>
<evidence type="ECO:0000256" key="4">
    <source>
        <dbReference type="ARBA" id="ARBA00034121"/>
    </source>
</evidence>
<organism evidence="6">
    <name type="scientific">Panstrongylus lignarius</name>
    <dbReference type="NCBI Taxonomy" id="156445"/>
    <lineage>
        <taxon>Eukaryota</taxon>
        <taxon>Metazoa</taxon>
        <taxon>Ecdysozoa</taxon>
        <taxon>Arthropoda</taxon>
        <taxon>Hexapoda</taxon>
        <taxon>Insecta</taxon>
        <taxon>Pterygota</taxon>
        <taxon>Neoptera</taxon>
        <taxon>Paraneoptera</taxon>
        <taxon>Hemiptera</taxon>
        <taxon>Heteroptera</taxon>
        <taxon>Panheteroptera</taxon>
        <taxon>Cimicomorpha</taxon>
        <taxon>Reduviidae</taxon>
        <taxon>Triatominae</taxon>
        <taxon>Panstrongylus</taxon>
    </lineage>
</organism>
<dbReference type="GO" id="GO:0005576">
    <property type="term" value="C:extracellular region"/>
    <property type="evidence" value="ECO:0007669"/>
    <property type="project" value="UniProtKB-SubCell"/>
</dbReference>
<accession>A0A224XZV7</accession>
<dbReference type="Gene3D" id="2.40.128.20">
    <property type="match status" value="1"/>
</dbReference>
<dbReference type="SUPFAM" id="SSF50814">
    <property type="entry name" value="Lipocalins"/>
    <property type="match status" value="1"/>
</dbReference>